<sequence length="427" mass="47806">MSDLTKASQLLAAQKQALSAAEFLEIDRLFRINYKNSIPRFFESSPSSRPILVHLSVSIEVLRTRMPRDLSHMESIRFIPETNTILDAIKLYKIQLTRSRAKSSYIDNIPTIISALDESEIIIEKLHDNLTKIKTKNDSISSNIISLSKYIGDKQQIDAPLSVDFKDGKLIAIDSARANSLLDREVIEQLRNDIIHGIERYISYLNNSTNIDPRVTDMFVSLLETMQISSRERVIATGLQAQLINKALIASRHEIHDLVFINGSEIAGNTLKYCMQFSEWHSFQENSMKYVDVDRDDLVKIADSTISALDKNKNNVDPYITRTLTNIRSLISSSKGKIKDAAFAIIHSTYNIFVVLSKFVFEVFKKFGTAAIDGTAEGIKKTSAIAVAASLLGIITINITGITSSAEQLDWMKAIGKIIKELMVASK</sequence>
<feature type="transmembrane region" description="Helical" evidence="1">
    <location>
        <begin position="382"/>
        <end position="402"/>
    </location>
</feature>
<dbReference type="EMBL" id="CP039865">
    <property type="protein sequence ID" value="QCK88283.1"/>
    <property type="molecule type" value="Genomic_DNA"/>
</dbReference>
<dbReference type="KEGG" id="paqt:E8L99_22230"/>
<evidence type="ECO:0000313" key="3">
    <source>
        <dbReference type="Proteomes" id="UP000298588"/>
    </source>
</evidence>
<evidence type="ECO:0000256" key="1">
    <source>
        <dbReference type="SAM" id="Phobius"/>
    </source>
</evidence>
<feature type="transmembrane region" description="Helical" evidence="1">
    <location>
        <begin position="341"/>
        <end position="361"/>
    </location>
</feature>
<evidence type="ECO:0000313" key="2">
    <source>
        <dbReference type="EMBL" id="QCK88283.1"/>
    </source>
</evidence>
<dbReference type="Proteomes" id="UP000298588">
    <property type="component" value="Chromosome"/>
</dbReference>
<gene>
    <name evidence="2" type="ORF">E8L99_22230</name>
</gene>
<protein>
    <submittedName>
        <fullName evidence="2">Uncharacterized protein</fullName>
    </submittedName>
</protein>
<name>A0A4D7QQL4_9HYPH</name>
<organism evidence="2 3">
    <name type="scientific">Phreatobacter aquaticus</name>
    <dbReference type="NCBI Taxonomy" id="2570229"/>
    <lineage>
        <taxon>Bacteria</taxon>
        <taxon>Pseudomonadati</taxon>
        <taxon>Pseudomonadota</taxon>
        <taxon>Alphaproteobacteria</taxon>
        <taxon>Hyphomicrobiales</taxon>
        <taxon>Phreatobacteraceae</taxon>
        <taxon>Phreatobacter</taxon>
    </lineage>
</organism>
<dbReference type="RefSeq" id="WP_137101610.1">
    <property type="nucleotide sequence ID" value="NZ_CP039865.1"/>
</dbReference>
<keyword evidence="1" id="KW-0472">Membrane</keyword>
<accession>A0A4D7QQL4</accession>
<keyword evidence="1" id="KW-1133">Transmembrane helix</keyword>
<proteinExistence type="predicted"/>
<dbReference type="AlphaFoldDB" id="A0A4D7QQL4"/>
<keyword evidence="1" id="KW-0812">Transmembrane</keyword>
<reference evidence="2 3" key="1">
    <citation type="submission" date="2019-04" db="EMBL/GenBank/DDBJ databases">
        <title>Phreatobacter aquaticus sp. nov.</title>
        <authorList>
            <person name="Choi A."/>
            <person name="Baek K."/>
        </authorList>
    </citation>
    <scope>NUCLEOTIDE SEQUENCE [LARGE SCALE GENOMIC DNA]</scope>
    <source>
        <strain evidence="2 3">NMCR1094</strain>
    </source>
</reference>
<keyword evidence="3" id="KW-1185">Reference proteome</keyword>